<dbReference type="Pfam" id="PF13432">
    <property type="entry name" value="TPR_16"/>
    <property type="match status" value="1"/>
</dbReference>
<evidence type="ECO:0000256" key="2">
    <source>
        <dbReference type="SAM" id="MobiDB-lite"/>
    </source>
</evidence>
<gene>
    <name evidence="4" type="ORF">FIV46_03105</name>
</gene>
<feature type="domain" description="SPOR" evidence="3">
    <location>
        <begin position="351"/>
        <end position="436"/>
    </location>
</feature>
<feature type="repeat" description="TPR" evidence="1">
    <location>
        <begin position="176"/>
        <end position="209"/>
    </location>
</feature>
<dbReference type="EMBL" id="VFIY01000004">
    <property type="protein sequence ID" value="TPD63084.1"/>
    <property type="molecule type" value="Genomic_DNA"/>
</dbReference>
<reference evidence="5" key="1">
    <citation type="submission" date="2019-06" db="EMBL/GenBank/DDBJ databases">
        <title>The complete genome of Emcibacter congregatus ZYLT.</title>
        <authorList>
            <person name="Zhao Z."/>
        </authorList>
    </citation>
    <scope>NUCLEOTIDE SEQUENCE [LARGE SCALE GENOMIC DNA]</scope>
    <source>
        <strain evidence="5">MCCC 1A06723</strain>
    </source>
</reference>
<dbReference type="PROSITE" id="PS50005">
    <property type="entry name" value="TPR"/>
    <property type="match status" value="3"/>
</dbReference>
<name>A0A501PT02_9PROT</name>
<keyword evidence="5" id="KW-1185">Reference proteome</keyword>
<feature type="compositionally biased region" description="Low complexity" evidence="2">
    <location>
        <begin position="318"/>
        <end position="333"/>
    </location>
</feature>
<evidence type="ECO:0000256" key="1">
    <source>
        <dbReference type="PROSITE-ProRule" id="PRU00339"/>
    </source>
</evidence>
<dbReference type="PANTHER" id="PTHR12558">
    <property type="entry name" value="CELL DIVISION CYCLE 16,23,27"/>
    <property type="match status" value="1"/>
</dbReference>
<feature type="region of interest" description="Disordered" evidence="2">
    <location>
        <begin position="313"/>
        <end position="351"/>
    </location>
</feature>
<dbReference type="InterPro" id="IPR019734">
    <property type="entry name" value="TPR_rpt"/>
</dbReference>
<dbReference type="RefSeq" id="WP_139938334.1">
    <property type="nucleotide sequence ID" value="NZ_JBHSYP010000022.1"/>
</dbReference>
<comment type="caution">
    <text evidence="4">The sequence shown here is derived from an EMBL/GenBank/DDBJ whole genome shotgun (WGS) entry which is preliminary data.</text>
</comment>
<sequence length="438" mass="47613">MSQIGRHNIFLTILLSGVLLLAGCSAQGPKRVNGELVFDADSLVNMADGFVKTGDYGNALRLYQRAATENPEHLGAKLGLARTYRVLGAADASVEIYQSVLKLDPGNAEAQLGISQMLIRENKPDAALDYLSQITGPMAQDYRYFNIRGLAYDLKGDHEQAQITYGAGLNNEPDNISLLNNLGLSFAIQGQYAPAIRILSKAANLDVNNKTALQNLVMAYALSGEEQAAKEMAATFMTEEEIPSSFQFYKWLGSLTSKQRAQAIFLGLRDFPPEATAGQEVASAEMPEQEMAAAPEEPLDPKKKQLLEILKEDQQTSEVETPAAGAAVEAAEQPPEEAAAEPDQEKPSGVAATEKVYRVQLGSYPSEKLALAGWNRLLKKSGDVLNSYSPLTGEVSRPDGTALYRLYVSDVAEKAEARELCSRLKEQNIDCLVIYTSR</sequence>
<evidence type="ECO:0000313" key="5">
    <source>
        <dbReference type="Proteomes" id="UP000319148"/>
    </source>
</evidence>
<dbReference type="Pfam" id="PF05036">
    <property type="entry name" value="SPOR"/>
    <property type="match status" value="1"/>
</dbReference>
<dbReference type="InterPro" id="IPR036680">
    <property type="entry name" value="SPOR-like_sf"/>
</dbReference>
<dbReference type="InterPro" id="IPR011990">
    <property type="entry name" value="TPR-like_helical_dom_sf"/>
</dbReference>
<dbReference type="PROSITE" id="PS51257">
    <property type="entry name" value="PROKAR_LIPOPROTEIN"/>
    <property type="match status" value="1"/>
</dbReference>
<proteinExistence type="predicted"/>
<dbReference type="OrthoDB" id="7817412at2"/>
<protein>
    <submittedName>
        <fullName evidence="4">Tetratricopeptide repeat protein</fullName>
    </submittedName>
</protein>
<feature type="repeat" description="TPR" evidence="1">
    <location>
        <begin position="40"/>
        <end position="73"/>
    </location>
</feature>
<dbReference type="Gene3D" id="1.25.40.10">
    <property type="entry name" value="Tetratricopeptide repeat domain"/>
    <property type="match status" value="1"/>
</dbReference>
<dbReference type="SUPFAM" id="SSF110997">
    <property type="entry name" value="Sporulation related repeat"/>
    <property type="match status" value="1"/>
</dbReference>
<dbReference type="Proteomes" id="UP000319148">
    <property type="component" value="Unassembled WGS sequence"/>
</dbReference>
<dbReference type="Gene3D" id="3.30.70.1070">
    <property type="entry name" value="Sporulation related repeat"/>
    <property type="match status" value="1"/>
</dbReference>
<feature type="compositionally biased region" description="Low complexity" evidence="2">
    <location>
        <begin position="282"/>
        <end position="296"/>
    </location>
</feature>
<dbReference type="PROSITE" id="PS51724">
    <property type="entry name" value="SPOR"/>
    <property type="match status" value="1"/>
</dbReference>
<dbReference type="SUPFAM" id="SSF48452">
    <property type="entry name" value="TPR-like"/>
    <property type="match status" value="1"/>
</dbReference>
<feature type="repeat" description="TPR" evidence="1">
    <location>
        <begin position="74"/>
        <end position="107"/>
    </location>
</feature>
<accession>A0A501PT02</accession>
<dbReference type="SMART" id="SM00028">
    <property type="entry name" value="TPR"/>
    <property type="match status" value="4"/>
</dbReference>
<dbReference type="PANTHER" id="PTHR12558:SF13">
    <property type="entry name" value="CELL DIVISION CYCLE PROTEIN 27 HOMOLOG"/>
    <property type="match status" value="1"/>
</dbReference>
<feature type="region of interest" description="Disordered" evidence="2">
    <location>
        <begin position="277"/>
        <end position="300"/>
    </location>
</feature>
<dbReference type="GO" id="GO:0042834">
    <property type="term" value="F:peptidoglycan binding"/>
    <property type="evidence" value="ECO:0007669"/>
    <property type="project" value="InterPro"/>
</dbReference>
<evidence type="ECO:0000259" key="3">
    <source>
        <dbReference type="PROSITE" id="PS51724"/>
    </source>
</evidence>
<organism evidence="4 5">
    <name type="scientific">Emcibacter nanhaiensis</name>
    <dbReference type="NCBI Taxonomy" id="1505037"/>
    <lineage>
        <taxon>Bacteria</taxon>
        <taxon>Pseudomonadati</taxon>
        <taxon>Pseudomonadota</taxon>
        <taxon>Alphaproteobacteria</taxon>
        <taxon>Emcibacterales</taxon>
        <taxon>Emcibacteraceae</taxon>
        <taxon>Emcibacter</taxon>
    </lineage>
</organism>
<keyword evidence="1" id="KW-0802">TPR repeat</keyword>
<dbReference type="InterPro" id="IPR007730">
    <property type="entry name" value="SPOR-like_dom"/>
</dbReference>
<dbReference type="AlphaFoldDB" id="A0A501PT02"/>
<evidence type="ECO:0000313" key="4">
    <source>
        <dbReference type="EMBL" id="TPD63084.1"/>
    </source>
</evidence>